<proteinExistence type="predicted"/>
<evidence type="ECO:0000313" key="2">
    <source>
        <dbReference type="Proteomes" id="UP000324767"/>
    </source>
</evidence>
<reference evidence="1 2" key="1">
    <citation type="submission" date="2019-09" db="EMBL/GenBank/DDBJ databases">
        <title>The hologenome of the rock-dwelling lichen Lasallia pustulata.</title>
        <authorList>
            <person name="Greshake Tzovaras B."/>
            <person name="Segers F."/>
            <person name="Bicker A."/>
            <person name="Dal Grande F."/>
            <person name="Otte J."/>
            <person name="Hankeln T."/>
            <person name="Schmitt I."/>
            <person name="Ebersberger I."/>
        </authorList>
    </citation>
    <scope>NUCLEOTIDE SEQUENCE [LARGE SCALE GENOMIC DNA]</scope>
    <source>
        <strain evidence="1">A1-1</strain>
    </source>
</reference>
<dbReference type="Proteomes" id="UP000324767">
    <property type="component" value="Unassembled WGS sequence"/>
</dbReference>
<gene>
    <name evidence="1" type="ORF">FRX48_07850</name>
</gene>
<organism evidence="1 2">
    <name type="scientific">Lasallia pustulata</name>
    <dbReference type="NCBI Taxonomy" id="136370"/>
    <lineage>
        <taxon>Eukaryota</taxon>
        <taxon>Fungi</taxon>
        <taxon>Dikarya</taxon>
        <taxon>Ascomycota</taxon>
        <taxon>Pezizomycotina</taxon>
        <taxon>Lecanoromycetes</taxon>
        <taxon>OSLEUM clade</taxon>
        <taxon>Umbilicariomycetidae</taxon>
        <taxon>Umbilicariales</taxon>
        <taxon>Umbilicariaceae</taxon>
        <taxon>Lasallia</taxon>
    </lineage>
</organism>
<comment type="caution">
    <text evidence="1">The sequence shown here is derived from an EMBL/GenBank/DDBJ whole genome shotgun (WGS) entry which is preliminary data.</text>
</comment>
<accession>A0A5M8PFJ9</accession>
<evidence type="ECO:0000313" key="1">
    <source>
        <dbReference type="EMBL" id="KAA6408109.1"/>
    </source>
</evidence>
<sequence>MLERHELRGGSYCTTSQDGVLLHRWPVRYHRLIIERLEIRQMDPRRAIHRMPQSASIWRIVAYNVGIAHYLYQDKRIFLLSRDLSSGLHTARDP</sequence>
<protein>
    <submittedName>
        <fullName evidence="1">Uncharacterized protein</fullName>
    </submittedName>
</protein>
<name>A0A5M8PFJ9_9LECA</name>
<dbReference type="EMBL" id="VXIT01000014">
    <property type="protein sequence ID" value="KAA6408109.1"/>
    <property type="molecule type" value="Genomic_DNA"/>
</dbReference>
<dbReference type="AlphaFoldDB" id="A0A5M8PFJ9"/>